<name>A0A679IW92_9HYPH</name>
<accession>A0A679IW92</accession>
<evidence type="ECO:0000256" key="1">
    <source>
        <dbReference type="SAM" id="SignalP"/>
    </source>
</evidence>
<protein>
    <submittedName>
        <fullName evidence="2">Uncharacterized protein</fullName>
    </submittedName>
</protein>
<dbReference type="EMBL" id="LR743504">
    <property type="protein sequence ID" value="CAA2104973.1"/>
    <property type="molecule type" value="Genomic_DNA"/>
</dbReference>
<feature type="signal peptide" evidence="1">
    <location>
        <begin position="1"/>
        <end position="24"/>
    </location>
</feature>
<keyword evidence="1" id="KW-0732">Signal</keyword>
<evidence type="ECO:0000313" key="2">
    <source>
        <dbReference type="EMBL" id="CAA2104973.1"/>
    </source>
</evidence>
<proteinExistence type="predicted"/>
<reference evidence="2" key="1">
    <citation type="submission" date="2019-12" db="EMBL/GenBank/DDBJ databases">
        <authorList>
            <person name="Cremers G."/>
        </authorList>
    </citation>
    <scope>NUCLEOTIDE SEQUENCE</scope>
    <source>
        <strain evidence="2">Mbul1</strain>
    </source>
</reference>
<feature type="chain" id="PRO_5025543570" evidence="1">
    <location>
        <begin position="25"/>
        <end position="84"/>
    </location>
</feature>
<organism evidence="2">
    <name type="scientific">Methylobacterium bullatum</name>
    <dbReference type="NCBI Taxonomy" id="570505"/>
    <lineage>
        <taxon>Bacteria</taxon>
        <taxon>Pseudomonadati</taxon>
        <taxon>Pseudomonadota</taxon>
        <taxon>Alphaproteobacteria</taxon>
        <taxon>Hyphomicrobiales</taxon>
        <taxon>Methylobacteriaceae</taxon>
        <taxon>Methylobacterium</taxon>
    </lineage>
</organism>
<dbReference type="AlphaFoldDB" id="A0A679IW92"/>
<sequence length="84" mass="9542">MKSFRIAALTAFVACAGFASASQAAPLSLGKVDIAPSGAVEHVQYGYGYGYGHSARYLRRKAIRQEIRRERRWDARRRAWRYGY</sequence>
<gene>
    <name evidence="2" type="ORF">MBUL_02962</name>
</gene>